<dbReference type="HOGENOM" id="CLU_028200_0_0_1"/>
<comment type="subcellular location">
    <subcellularLocation>
        <location evidence="1">Membrane</location>
        <topology evidence="1">Multi-pass membrane protein</topology>
    </subcellularLocation>
</comment>
<feature type="transmembrane region" description="Helical" evidence="7">
    <location>
        <begin position="95"/>
        <end position="118"/>
    </location>
</feature>
<dbReference type="RefSeq" id="XP_001268428.1">
    <property type="nucleotide sequence ID" value="XM_001268427.1"/>
</dbReference>
<dbReference type="EMBL" id="DS027060">
    <property type="protein sequence ID" value="EAW07002.1"/>
    <property type="molecule type" value="Genomic_DNA"/>
</dbReference>
<proteinExistence type="inferred from homology"/>
<evidence type="ECO:0000256" key="2">
    <source>
        <dbReference type="ARBA" id="ARBA00022692"/>
    </source>
</evidence>
<evidence type="ECO:0000256" key="5">
    <source>
        <dbReference type="ARBA" id="ARBA00038359"/>
    </source>
</evidence>
<dbReference type="VEuPathDB" id="FungiDB:ACLA_087050"/>
<dbReference type="AlphaFoldDB" id="A1CUL5"/>
<evidence type="ECO:0000313" key="10">
    <source>
        <dbReference type="Proteomes" id="UP000006701"/>
    </source>
</evidence>
<dbReference type="KEGG" id="act:ACLA_087050"/>
<feature type="transmembrane region" description="Helical" evidence="7">
    <location>
        <begin position="178"/>
        <end position="195"/>
    </location>
</feature>
<evidence type="ECO:0000256" key="4">
    <source>
        <dbReference type="ARBA" id="ARBA00023136"/>
    </source>
</evidence>
<evidence type="ECO:0000256" key="1">
    <source>
        <dbReference type="ARBA" id="ARBA00004141"/>
    </source>
</evidence>
<keyword evidence="3 7" id="KW-1133">Transmembrane helix</keyword>
<name>A1CUL5_ASPCL</name>
<keyword evidence="10" id="KW-1185">Reference proteome</keyword>
<gene>
    <name evidence="9" type="ORF">ACLA_087050</name>
</gene>
<dbReference type="OMA" id="FLVCCRP"/>
<feature type="transmembrane region" description="Helical" evidence="7">
    <location>
        <begin position="57"/>
        <end position="83"/>
    </location>
</feature>
<comment type="similarity">
    <text evidence="5">Belongs to the SAT4 family.</text>
</comment>
<feature type="region of interest" description="Disordered" evidence="6">
    <location>
        <begin position="334"/>
        <end position="360"/>
    </location>
</feature>
<dbReference type="InterPro" id="IPR049326">
    <property type="entry name" value="Rhodopsin_dom_fungi"/>
</dbReference>
<evidence type="ECO:0000259" key="8">
    <source>
        <dbReference type="Pfam" id="PF20684"/>
    </source>
</evidence>
<dbReference type="OrthoDB" id="5429740at2759"/>
<feature type="transmembrane region" description="Helical" evidence="7">
    <location>
        <begin position="207"/>
        <end position="229"/>
    </location>
</feature>
<dbReference type="InterPro" id="IPR052337">
    <property type="entry name" value="SAT4-like"/>
</dbReference>
<reference evidence="9 10" key="1">
    <citation type="journal article" date="2008" name="PLoS Genet.">
        <title>Genomic islands in the pathogenic filamentous fungus Aspergillus fumigatus.</title>
        <authorList>
            <person name="Fedorova N.D."/>
            <person name="Khaldi N."/>
            <person name="Joardar V.S."/>
            <person name="Maiti R."/>
            <person name="Amedeo P."/>
            <person name="Anderson M.J."/>
            <person name="Crabtree J."/>
            <person name="Silva J.C."/>
            <person name="Badger J.H."/>
            <person name="Albarraq A."/>
            <person name="Angiuoli S."/>
            <person name="Bussey H."/>
            <person name="Bowyer P."/>
            <person name="Cotty P.J."/>
            <person name="Dyer P.S."/>
            <person name="Egan A."/>
            <person name="Galens K."/>
            <person name="Fraser-Liggett C.M."/>
            <person name="Haas B.J."/>
            <person name="Inman J.M."/>
            <person name="Kent R."/>
            <person name="Lemieux S."/>
            <person name="Malavazi I."/>
            <person name="Orvis J."/>
            <person name="Roemer T."/>
            <person name="Ronning C.M."/>
            <person name="Sundaram J.P."/>
            <person name="Sutton G."/>
            <person name="Turner G."/>
            <person name="Venter J.C."/>
            <person name="White O.R."/>
            <person name="Whitty B.R."/>
            <person name="Youngman P."/>
            <person name="Wolfe K.H."/>
            <person name="Goldman G.H."/>
            <person name="Wortman J.R."/>
            <person name="Jiang B."/>
            <person name="Denning D.W."/>
            <person name="Nierman W.C."/>
        </authorList>
    </citation>
    <scope>NUCLEOTIDE SEQUENCE [LARGE SCALE GENOMIC DNA]</scope>
    <source>
        <strain evidence="10">ATCC 1007 / CBS 513.65 / DSM 816 / NCTC 3887 / NRRL 1</strain>
    </source>
</reference>
<evidence type="ECO:0000256" key="3">
    <source>
        <dbReference type="ARBA" id="ARBA00022989"/>
    </source>
</evidence>
<feature type="domain" description="Rhodopsin" evidence="8">
    <location>
        <begin position="63"/>
        <end position="259"/>
    </location>
</feature>
<dbReference type="Proteomes" id="UP000006701">
    <property type="component" value="Unassembled WGS sequence"/>
</dbReference>
<dbReference type="eggNOG" id="ENOG502SKHN">
    <property type="taxonomic scope" value="Eukaryota"/>
</dbReference>
<feature type="transmembrane region" description="Helical" evidence="7">
    <location>
        <begin position="27"/>
        <end position="45"/>
    </location>
</feature>
<dbReference type="PANTHER" id="PTHR33048">
    <property type="entry name" value="PTH11-LIKE INTEGRAL MEMBRANE PROTEIN (AFU_ORTHOLOGUE AFUA_5G11245)"/>
    <property type="match status" value="1"/>
</dbReference>
<sequence length="369" mass="41101">MSGPFGEPPPGVDLGGNRTPRNNATVISLYILAAVAIALRIAARLKVQNAQVLADDWLIIAALILFAYVLIYVVAIPLIKISIVLFYRRIFGMEWAMWMCIFLTVGYWISCSIAFLVCCRPTSYYWTQYRDPSGGRCIFDLYPFYLGNAAANVVTDGIILMVPIPLVWRLQMRTTQKILVSSIFLLGGLYVTFQAHSCRSAADDSSVCVAIIVRIYFITFLSSSVDITWITGDVFIWSSVEPCVGIVCACLPTLQPLLKSALNRIMGSSRMAGKFDAGLSQGMDVKYTRRRQTGVAESARHRLFRTQEGRQRERWLVLQPGENEAILTTSSESVEMDSFVPSERTDGKDGGEPMSIRIHQDFSLERGAC</sequence>
<keyword evidence="4 7" id="KW-0472">Membrane</keyword>
<dbReference type="GO" id="GO:0016020">
    <property type="term" value="C:membrane"/>
    <property type="evidence" value="ECO:0007669"/>
    <property type="project" value="UniProtKB-SubCell"/>
</dbReference>
<evidence type="ECO:0000256" key="7">
    <source>
        <dbReference type="SAM" id="Phobius"/>
    </source>
</evidence>
<evidence type="ECO:0000256" key="6">
    <source>
        <dbReference type="SAM" id="MobiDB-lite"/>
    </source>
</evidence>
<dbReference type="Pfam" id="PF20684">
    <property type="entry name" value="Fung_rhodopsin"/>
    <property type="match status" value="1"/>
</dbReference>
<dbReference type="GeneID" id="4699944"/>
<protein>
    <recommendedName>
        <fullName evidence="8">Rhodopsin domain-containing protein</fullName>
    </recommendedName>
</protein>
<keyword evidence="2 7" id="KW-0812">Transmembrane</keyword>
<accession>A1CUL5</accession>
<organism evidence="9 10">
    <name type="scientific">Aspergillus clavatus (strain ATCC 1007 / CBS 513.65 / DSM 816 / NCTC 3887 / NRRL 1 / QM 1276 / 107)</name>
    <dbReference type="NCBI Taxonomy" id="344612"/>
    <lineage>
        <taxon>Eukaryota</taxon>
        <taxon>Fungi</taxon>
        <taxon>Dikarya</taxon>
        <taxon>Ascomycota</taxon>
        <taxon>Pezizomycotina</taxon>
        <taxon>Eurotiomycetes</taxon>
        <taxon>Eurotiomycetidae</taxon>
        <taxon>Eurotiales</taxon>
        <taxon>Aspergillaceae</taxon>
        <taxon>Aspergillus</taxon>
        <taxon>Aspergillus subgen. Fumigati</taxon>
    </lineage>
</organism>
<dbReference type="PANTHER" id="PTHR33048:SF163">
    <property type="entry name" value="INTEGRAL MEMBRANE PROTEIN (AFU_ORTHOLOGUE AFUA_8G05510)"/>
    <property type="match status" value="1"/>
</dbReference>
<evidence type="ECO:0000313" key="9">
    <source>
        <dbReference type="EMBL" id="EAW07002.1"/>
    </source>
</evidence>